<keyword evidence="1 5" id="KW-0963">Cytoplasm</keyword>
<evidence type="ECO:0000256" key="4">
    <source>
        <dbReference type="ARBA" id="ARBA00023306"/>
    </source>
</evidence>
<gene>
    <name evidence="5 6" type="primary">scpB</name>
    <name evidence="6" type="ORF">CJ205_01740</name>
</gene>
<proteinExistence type="inferred from homology"/>
<dbReference type="EMBL" id="PNHE01000004">
    <property type="protein sequence ID" value="PMC58957.1"/>
    <property type="molecule type" value="Genomic_DNA"/>
</dbReference>
<comment type="subcellular location">
    <subcellularLocation>
        <location evidence="5">Cytoplasm</location>
    </subcellularLocation>
    <text evidence="5">Associated with two foci at the outer edges of the nucleoid region in young cells, and at four foci within both cell halves in older cells.</text>
</comment>
<dbReference type="Pfam" id="PF04079">
    <property type="entry name" value="SMC_ScpB"/>
    <property type="match status" value="1"/>
</dbReference>
<dbReference type="GO" id="GO:0005737">
    <property type="term" value="C:cytoplasm"/>
    <property type="evidence" value="ECO:0007669"/>
    <property type="project" value="UniProtKB-SubCell"/>
</dbReference>
<dbReference type="GO" id="GO:0006260">
    <property type="term" value="P:DNA replication"/>
    <property type="evidence" value="ECO:0007669"/>
    <property type="project" value="UniProtKB-UniRule"/>
</dbReference>
<evidence type="ECO:0000313" key="6">
    <source>
        <dbReference type="EMBL" id="PMC58957.1"/>
    </source>
</evidence>
<evidence type="ECO:0000256" key="2">
    <source>
        <dbReference type="ARBA" id="ARBA00022618"/>
    </source>
</evidence>
<evidence type="ECO:0000256" key="5">
    <source>
        <dbReference type="HAMAP-Rule" id="MF_01804"/>
    </source>
</evidence>
<comment type="similarity">
    <text evidence="5">Belongs to the ScpB family.</text>
</comment>
<dbReference type="Gene3D" id="1.10.10.10">
    <property type="entry name" value="Winged helix-like DNA-binding domain superfamily/Winged helix DNA-binding domain"/>
    <property type="match status" value="2"/>
</dbReference>
<comment type="caution">
    <text evidence="6">The sequence shown here is derived from an EMBL/GenBank/DDBJ whole genome shotgun (WGS) entry which is preliminary data.</text>
</comment>
<dbReference type="PANTHER" id="PTHR34298:SF2">
    <property type="entry name" value="SEGREGATION AND CONDENSATION PROTEIN B"/>
    <property type="match status" value="1"/>
</dbReference>
<accession>A0A2N6SPG9</accession>
<evidence type="ECO:0000256" key="1">
    <source>
        <dbReference type="ARBA" id="ARBA00022490"/>
    </source>
</evidence>
<organism evidence="6 7">
    <name type="scientific">Dolosicoccus paucivorans</name>
    <dbReference type="NCBI Taxonomy" id="84521"/>
    <lineage>
        <taxon>Bacteria</taxon>
        <taxon>Bacillati</taxon>
        <taxon>Bacillota</taxon>
        <taxon>Bacilli</taxon>
        <taxon>Lactobacillales</taxon>
        <taxon>Aerococcaceae</taxon>
        <taxon>Dolosicoccus</taxon>
    </lineage>
</organism>
<dbReference type="STRING" id="84521.SAMN04487994_10285"/>
<dbReference type="OrthoDB" id="9806226at2"/>
<dbReference type="Proteomes" id="UP000235682">
    <property type="component" value="Unassembled WGS sequence"/>
</dbReference>
<dbReference type="InterPro" id="IPR036388">
    <property type="entry name" value="WH-like_DNA-bd_sf"/>
</dbReference>
<dbReference type="GO" id="GO:0051301">
    <property type="term" value="P:cell division"/>
    <property type="evidence" value="ECO:0007669"/>
    <property type="project" value="UniProtKB-KW"/>
</dbReference>
<evidence type="ECO:0000256" key="3">
    <source>
        <dbReference type="ARBA" id="ARBA00022829"/>
    </source>
</evidence>
<dbReference type="GO" id="GO:0051304">
    <property type="term" value="P:chromosome separation"/>
    <property type="evidence" value="ECO:0007669"/>
    <property type="project" value="InterPro"/>
</dbReference>
<keyword evidence="7" id="KW-1185">Reference proteome</keyword>
<keyword evidence="3 5" id="KW-0159">Chromosome partition</keyword>
<reference evidence="6 7" key="1">
    <citation type="submission" date="2017-09" db="EMBL/GenBank/DDBJ databases">
        <title>Bacterial strain isolated from the female urinary microbiota.</title>
        <authorList>
            <person name="Thomas-White K."/>
            <person name="Kumar N."/>
            <person name="Forster S."/>
            <person name="Putonti C."/>
            <person name="Lawley T."/>
            <person name="Wolfe A.J."/>
        </authorList>
    </citation>
    <scope>NUCLEOTIDE SEQUENCE [LARGE SCALE GENOMIC DNA]</scope>
    <source>
        <strain evidence="6 7">UMB0852</strain>
    </source>
</reference>
<dbReference type="AlphaFoldDB" id="A0A2N6SPG9"/>
<sequence length="192" mass="21749">MTTRIHALLFVAGQEGVSVAQMAQSLDEDELVIEQSLDDLKNKLCHDESSPVQLNQFGTYYQLVTKAVFQSDVESFAKAPFQQTLSKAAIETLAIIAYKQPVTRMTVDDIRGVSSSSMISTLVKRDLIKEVGRLEAPGRPLLYGVTDYFMDYFGLEHLSDLPELAPIHLELAQTEEQLFEENNWQIEWFEDE</sequence>
<dbReference type="InterPro" id="IPR036390">
    <property type="entry name" value="WH_DNA-bd_sf"/>
</dbReference>
<dbReference type="PANTHER" id="PTHR34298">
    <property type="entry name" value="SEGREGATION AND CONDENSATION PROTEIN B"/>
    <property type="match status" value="1"/>
</dbReference>
<protein>
    <recommendedName>
        <fullName evidence="5">Segregation and condensation protein B</fullName>
    </recommendedName>
</protein>
<comment type="subunit">
    <text evidence="5">Homodimer. Homodimerization may be required to stabilize the binding of ScpA to the Smc head domains. Component of a cohesin-like complex composed of ScpA, ScpB and the Smc homodimer, in which ScpA and ScpB bind to the head domain of Smc. The presence of the three proteins is required for the association of the complex with DNA.</text>
</comment>
<keyword evidence="2 5" id="KW-0132">Cell division</keyword>
<keyword evidence="4 5" id="KW-0131">Cell cycle</keyword>
<dbReference type="HAMAP" id="MF_01804">
    <property type="entry name" value="ScpB"/>
    <property type="match status" value="1"/>
</dbReference>
<dbReference type="PIRSF" id="PIRSF019345">
    <property type="entry name" value="ScpB"/>
    <property type="match status" value="1"/>
</dbReference>
<dbReference type="NCBIfam" id="TIGR00281">
    <property type="entry name" value="SMC-Scp complex subunit ScpB"/>
    <property type="match status" value="1"/>
</dbReference>
<name>A0A2N6SPG9_9LACT</name>
<evidence type="ECO:0000313" key="7">
    <source>
        <dbReference type="Proteomes" id="UP000235682"/>
    </source>
</evidence>
<comment type="function">
    <text evidence="5">Participates in chromosomal partition during cell division. May act via the formation of a condensin-like complex containing Smc and ScpA that pull DNA away from mid-cell into both cell halves.</text>
</comment>
<dbReference type="InterPro" id="IPR005234">
    <property type="entry name" value="ScpB_csome_segregation"/>
</dbReference>
<dbReference type="SUPFAM" id="SSF46785">
    <property type="entry name" value="Winged helix' DNA-binding domain"/>
    <property type="match status" value="2"/>
</dbReference>